<keyword evidence="4 25" id="KW-0812">Transmembrane</keyword>
<evidence type="ECO:0000256" key="22">
    <source>
        <dbReference type="ARBA" id="ARBA00045018"/>
    </source>
</evidence>
<accession>G0QM49</accession>
<dbReference type="InterPro" id="IPR052187">
    <property type="entry name" value="MFSD1"/>
</dbReference>
<evidence type="ECO:0000256" key="21">
    <source>
        <dbReference type="ARBA" id="ARBA00044985"/>
    </source>
</evidence>
<comment type="catalytic activity">
    <reaction evidence="17">
        <text>L-arginyl-glycine(out) = L-arginyl-glycine(in)</text>
        <dbReference type="Rhea" id="RHEA:79391"/>
        <dbReference type="ChEBI" id="CHEBI:229955"/>
    </reaction>
</comment>
<evidence type="ECO:0000256" key="9">
    <source>
        <dbReference type="ARBA" id="ARBA00044878"/>
    </source>
</evidence>
<evidence type="ECO:0000256" key="12">
    <source>
        <dbReference type="ARBA" id="ARBA00044891"/>
    </source>
</evidence>
<comment type="function">
    <text evidence="23">Lysosomal dipeptide uniporter that selectively exports lysine, arginine or histidine-containing dipeptides with a net positive charge from the lysosome lumen into the cytosol. Could play a role in a specific type of protein O-glycosylation indirectly regulating macrophages migration and tissue invasion. Also essential for liver homeostasis.</text>
</comment>
<dbReference type="OrthoDB" id="424834at2759"/>
<protein>
    <recommendedName>
        <fullName evidence="21">Lysosomal dipeptide transporter MFSD1</fullName>
    </recommendedName>
    <alternativeName>
        <fullName evidence="22">Major facilitator superfamily domain-containing protein 1</fullName>
    </alternativeName>
</protein>
<feature type="transmembrane region" description="Helical" evidence="25">
    <location>
        <begin position="135"/>
        <end position="156"/>
    </location>
</feature>
<keyword evidence="26" id="KW-0560">Oxidoreductase</keyword>
<evidence type="ECO:0000256" key="1">
    <source>
        <dbReference type="ARBA" id="ARBA00004155"/>
    </source>
</evidence>
<feature type="transmembrane region" description="Helical" evidence="25">
    <location>
        <begin position="198"/>
        <end position="221"/>
    </location>
</feature>
<organism evidence="26 27">
    <name type="scientific">Ichthyophthirius multifiliis</name>
    <name type="common">White spot disease agent</name>
    <name type="synonym">Ich</name>
    <dbReference type="NCBI Taxonomy" id="5932"/>
    <lineage>
        <taxon>Eukaryota</taxon>
        <taxon>Sar</taxon>
        <taxon>Alveolata</taxon>
        <taxon>Ciliophora</taxon>
        <taxon>Intramacronucleata</taxon>
        <taxon>Oligohymenophorea</taxon>
        <taxon>Hymenostomatida</taxon>
        <taxon>Ophryoglenina</taxon>
        <taxon>Ichthyophthirius</taxon>
    </lineage>
</organism>
<comment type="subcellular location">
    <subcellularLocation>
        <location evidence="1">Lysosome membrane</location>
        <topology evidence="1">Multi-pass membrane protein</topology>
    </subcellularLocation>
</comment>
<comment type="catalytic activity">
    <reaction evidence="20">
        <text>L-lysyl-glycine(out) = L-lysyl-glycine(in)</text>
        <dbReference type="Rhea" id="RHEA:79407"/>
        <dbReference type="ChEBI" id="CHEBI:191202"/>
    </reaction>
</comment>
<evidence type="ECO:0000256" key="25">
    <source>
        <dbReference type="SAM" id="Phobius"/>
    </source>
</evidence>
<evidence type="ECO:0000256" key="23">
    <source>
        <dbReference type="ARBA" id="ARBA00045709"/>
    </source>
</evidence>
<evidence type="ECO:0000256" key="2">
    <source>
        <dbReference type="ARBA" id="ARBA00008335"/>
    </source>
</evidence>
<feature type="transmembrane region" description="Helical" evidence="25">
    <location>
        <begin position="37"/>
        <end position="58"/>
    </location>
</feature>
<keyword evidence="5 25" id="KW-1133">Transmembrane helix</keyword>
<evidence type="ECO:0000256" key="17">
    <source>
        <dbReference type="ARBA" id="ARBA00044903"/>
    </source>
</evidence>
<dbReference type="PANTHER" id="PTHR23512">
    <property type="entry name" value="MAJOR FACILITATOR SUPERFAMILY DOMAIN-CONTAINING PROTEIN 1"/>
    <property type="match status" value="1"/>
</dbReference>
<dbReference type="EMBL" id="GL983385">
    <property type="protein sequence ID" value="EGR33707.1"/>
    <property type="molecule type" value="Genomic_DNA"/>
</dbReference>
<comment type="catalytic activity">
    <reaction evidence="12">
        <text>L-lysyl-L-alpha-amino acid(out) = L-lysyl-L-alpha-amino acid(in)</text>
        <dbReference type="Rhea" id="RHEA:79387"/>
        <dbReference type="ChEBI" id="CHEBI:229965"/>
    </reaction>
</comment>
<dbReference type="GeneID" id="14909891"/>
<evidence type="ECO:0000313" key="26">
    <source>
        <dbReference type="EMBL" id="EGR33707.1"/>
    </source>
</evidence>
<evidence type="ECO:0000256" key="19">
    <source>
        <dbReference type="ARBA" id="ARBA00044919"/>
    </source>
</evidence>
<evidence type="ECO:0000256" key="20">
    <source>
        <dbReference type="ARBA" id="ARBA00044924"/>
    </source>
</evidence>
<comment type="catalytic activity">
    <reaction evidence="13">
        <text>L-alpha-aminoacyl-L-lysine(out) = L-alpha-aminoacyl-L-lysine(in)</text>
        <dbReference type="Rhea" id="RHEA:79383"/>
        <dbReference type="ChEBI" id="CHEBI:229966"/>
    </reaction>
</comment>
<dbReference type="Proteomes" id="UP000008983">
    <property type="component" value="Unassembled WGS sequence"/>
</dbReference>
<evidence type="ECO:0000256" key="18">
    <source>
        <dbReference type="ARBA" id="ARBA00044912"/>
    </source>
</evidence>
<comment type="catalytic activity">
    <reaction evidence="10">
        <text>L-alpha-aminoacyl-L-arginine(out) = L-alpha-aminoacyl-L-arginine(in)</text>
        <dbReference type="Rhea" id="RHEA:79367"/>
        <dbReference type="ChEBI" id="CHEBI:229968"/>
    </reaction>
</comment>
<comment type="catalytic activity">
    <reaction evidence="11">
        <text>L-alpha-aminoacyl-L-histidine(out) = L-alpha-aminoacyl-L-histidine(in)</text>
        <dbReference type="Rhea" id="RHEA:79375"/>
        <dbReference type="ChEBI" id="CHEBI:229967"/>
    </reaction>
</comment>
<evidence type="ECO:0000256" key="4">
    <source>
        <dbReference type="ARBA" id="ARBA00022692"/>
    </source>
</evidence>
<comment type="catalytic activity">
    <reaction evidence="14">
        <text>L-aspartyl-L-lysine(out) = L-aspartyl-L-lysine(in)</text>
        <dbReference type="Rhea" id="RHEA:79411"/>
        <dbReference type="ChEBI" id="CHEBI:229953"/>
    </reaction>
</comment>
<dbReference type="InParanoid" id="G0QM49"/>
<dbReference type="Gene3D" id="1.20.1250.20">
    <property type="entry name" value="MFS general substrate transporter like domains"/>
    <property type="match status" value="1"/>
</dbReference>
<reference evidence="26 27" key="1">
    <citation type="submission" date="2011-07" db="EMBL/GenBank/DDBJ databases">
        <authorList>
            <person name="Coyne R."/>
            <person name="Brami D."/>
            <person name="Johnson J."/>
            <person name="Hostetler J."/>
            <person name="Hannick L."/>
            <person name="Clark T."/>
            <person name="Cassidy-Hanley D."/>
            <person name="Inman J."/>
        </authorList>
    </citation>
    <scope>NUCLEOTIDE SEQUENCE [LARGE SCALE GENOMIC DNA]</scope>
    <source>
        <strain evidence="26 27">G5</strain>
    </source>
</reference>
<feature type="transmembrane region" description="Helical" evidence="25">
    <location>
        <begin position="168"/>
        <end position="192"/>
    </location>
</feature>
<evidence type="ECO:0000313" key="27">
    <source>
        <dbReference type="Proteomes" id="UP000008983"/>
    </source>
</evidence>
<feature type="transmembrane region" description="Helical" evidence="25">
    <location>
        <begin position="242"/>
        <end position="260"/>
    </location>
</feature>
<dbReference type="InterPro" id="IPR011701">
    <property type="entry name" value="MFS"/>
</dbReference>
<dbReference type="GO" id="GO:0022857">
    <property type="term" value="F:transmembrane transporter activity"/>
    <property type="evidence" value="ECO:0007669"/>
    <property type="project" value="InterPro"/>
</dbReference>
<name>G0QM49_ICHMU</name>
<evidence type="ECO:0000256" key="7">
    <source>
        <dbReference type="ARBA" id="ARBA00023228"/>
    </source>
</evidence>
<comment type="subunit">
    <text evidence="24">Homodimer. Interacts with lysosomal protein GLMP (via lumenal domain); the interaction starts while both proteins are still in the endoplasmic reticulum and is required for stabilization of MFSD1 in lysosomes but has no direct effect on its targeting to lysosomes or transporter activity.</text>
</comment>
<evidence type="ECO:0000256" key="15">
    <source>
        <dbReference type="ARBA" id="ARBA00044899"/>
    </source>
</evidence>
<comment type="catalytic activity">
    <reaction evidence="19">
        <text>L-alanyl-L-lysine(out) = L-alanyl-L-lysine(in)</text>
        <dbReference type="Rhea" id="RHEA:79415"/>
        <dbReference type="ChEBI" id="CHEBI:192470"/>
    </reaction>
</comment>
<dbReference type="STRING" id="857967.G0QM49"/>
<keyword evidence="27" id="KW-1185">Reference proteome</keyword>
<feature type="transmembrane region" description="Helical" evidence="25">
    <location>
        <begin position="109"/>
        <end position="129"/>
    </location>
</feature>
<dbReference type="SUPFAM" id="SSF103473">
    <property type="entry name" value="MFS general substrate transporter"/>
    <property type="match status" value="1"/>
</dbReference>
<evidence type="ECO:0000256" key="24">
    <source>
        <dbReference type="ARBA" id="ARBA00046376"/>
    </source>
</evidence>
<comment type="catalytic activity">
    <reaction evidence="9">
        <text>L-histidyl-glycine(out) = L-histidyl-glycine(in)</text>
        <dbReference type="Rhea" id="RHEA:79395"/>
        <dbReference type="ChEBI" id="CHEBI:229957"/>
    </reaction>
</comment>
<gene>
    <name evidence="26" type="ORF">IMG5_043940</name>
</gene>
<sequence length="318" mass="36870">MINTKKNKIILKTQKNTSIIIIQKIKIKNLVEETSTCIKYLILIFTASIGIGGFYNMGFQSYIKKQLTQQMNMSSQQYLYLVLITPLPNIILSLLSPFLIERIGIKKSLLYLCLLMVIGQSLCLVSVYIKYYNLLLIGKSIFMIGQEIVYVPQTYIFSKWFKQKGLTFAFSTGIFANKIGNAFSGILYPYLFDVNQSLVLPFFVGCLICVFSFFVLFWWLFLIKPLIFSKKIIKTKAYKKHLIALNSKAIFSGFIVFNLYQSLEDFSLSIISYKLFLLKSLISIKLQQDRQFLYLFGFLLFNLYSDQQLIILVKEFLV</sequence>
<feature type="transmembrane region" description="Helical" evidence="25">
    <location>
        <begin position="293"/>
        <end position="313"/>
    </location>
</feature>
<comment type="catalytic activity">
    <reaction evidence="16">
        <text>L-lysyl-L-lysine(out) = L-lysyl-L-lysine(in)</text>
        <dbReference type="Rhea" id="RHEA:79403"/>
        <dbReference type="ChEBI" id="CHEBI:229956"/>
    </reaction>
</comment>
<dbReference type="GO" id="GO:0016491">
    <property type="term" value="F:oxidoreductase activity"/>
    <property type="evidence" value="ECO:0007669"/>
    <property type="project" value="UniProtKB-KW"/>
</dbReference>
<keyword evidence="3" id="KW-0813">Transport</keyword>
<dbReference type="InterPro" id="IPR036259">
    <property type="entry name" value="MFS_trans_sf"/>
</dbReference>
<evidence type="ECO:0000256" key="3">
    <source>
        <dbReference type="ARBA" id="ARBA00022448"/>
    </source>
</evidence>
<dbReference type="AlphaFoldDB" id="G0QM49"/>
<dbReference type="Pfam" id="PF07690">
    <property type="entry name" value="MFS_1"/>
    <property type="match status" value="1"/>
</dbReference>
<proteinExistence type="inferred from homology"/>
<comment type="catalytic activity">
    <reaction evidence="18">
        <text>L-histidyl-L-alpha-amino acid(out) = L-histidyl-L-alpha-amino acid(in)</text>
        <dbReference type="Rhea" id="RHEA:79379"/>
        <dbReference type="ChEBI" id="CHEBI:229964"/>
    </reaction>
</comment>
<evidence type="ECO:0000256" key="8">
    <source>
        <dbReference type="ARBA" id="ARBA00044876"/>
    </source>
</evidence>
<comment type="similarity">
    <text evidence="2">Belongs to the major facilitator superfamily.</text>
</comment>
<comment type="catalytic activity">
    <reaction evidence="8">
        <text>L-lysyl-L-alanine(out) = L-lysyl-L-alanine(in)</text>
        <dbReference type="Rhea" id="RHEA:79399"/>
        <dbReference type="ChEBI" id="CHEBI:229954"/>
    </reaction>
</comment>
<dbReference type="OMA" id="LTRIDKX"/>
<keyword evidence="7" id="KW-0458">Lysosome</keyword>
<evidence type="ECO:0000256" key="6">
    <source>
        <dbReference type="ARBA" id="ARBA00023136"/>
    </source>
</evidence>
<dbReference type="PANTHER" id="PTHR23512:SF3">
    <property type="entry name" value="MAJOR FACILITATOR SUPERFAMILY DOMAIN-CONTAINING PROTEIN 1"/>
    <property type="match status" value="1"/>
</dbReference>
<dbReference type="eggNOG" id="KOG4686">
    <property type="taxonomic scope" value="Eukaryota"/>
</dbReference>
<evidence type="ECO:0000256" key="11">
    <source>
        <dbReference type="ARBA" id="ARBA00044884"/>
    </source>
</evidence>
<dbReference type="GO" id="GO:0005765">
    <property type="term" value="C:lysosomal membrane"/>
    <property type="evidence" value="ECO:0007669"/>
    <property type="project" value="UniProtKB-SubCell"/>
</dbReference>
<dbReference type="RefSeq" id="XP_004037693.1">
    <property type="nucleotide sequence ID" value="XM_004037645.1"/>
</dbReference>
<evidence type="ECO:0000256" key="16">
    <source>
        <dbReference type="ARBA" id="ARBA00044900"/>
    </source>
</evidence>
<evidence type="ECO:0000256" key="5">
    <source>
        <dbReference type="ARBA" id="ARBA00022989"/>
    </source>
</evidence>
<evidence type="ECO:0000256" key="14">
    <source>
        <dbReference type="ARBA" id="ARBA00044898"/>
    </source>
</evidence>
<feature type="transmembrane region" description="Helical" evidence="25">
    <location>
        <begin position="78"/>
        <end position="100"/>
    </location>
</feature>
<comment type="catalytic activity">
    <reaction evidence="15">
        <text>L-arginyl-L-alpha-amino acid(out) = L-arginyl-L-alpha-amino acid(in)</text>
        <dbReference type="Rhea" id="RHEA:79371"/>
        <dbReference type="ChEBI" id="CHEBI:84315"/>
    </reaction>
</comment>
<evidence type="ECO:0000256" key="13">
    <source>
        <dbReference type="ARBA" id="ARBA00044893"/>
    </source>
</evidence>
<evidence type="ECO:0000256" key="10">
    <source>
        <dbReference type="ARBA" id="ARBA00044881"/>
    </source>
</evidence>
<keyword evidence="6 25" id="KW-0472">Membrane</keyword>